<gene>
    <name evidence="2" type="ORF">OFUS_LOCUS4647</name>
</gene>
<feature type="compositionally biased region" description="Low complexity" evidence="1">
    <location>
        <begin position="849"/>
        <end position="858"/>
    </location>
</feature>
<comment type="caution">
    <text evidence="2">The sequence shown here is derived from an EMBL/GenBank/DDBJ whole genome shotgun (WGS) entry which is preliminary data.</text>
</comment>
<feature type="compositionally biased region" description="Polar residues" evidence="1">
    <location>
        <begin position="180"/>
        <end position="190"/>
    </location>
</feature>
<feature type="compositionally biased region" description="Polar residues" evidence="1">
    <location>
        <begin position="869"/>
        <end position="900"/>
    </location>
</feature>
<feature type="compositionally biased region" description="Polar residues" evidence="1">
    <location>
        <begin position="604"/>
        <end position="632"/>
    </location>
</feature>
<feature type="region of interest" description="Disordered" evidence="1">
    <location>
        <begin position="37"/>
        <end position="190"/>
    </location>
</feature>
<feature type="compositionally biased region" description="Basic and acidic residues" evidence="1">
    <location>
        <begin position="859"/>
        <end position="868"/>
    </location>
</feature>
<feature type="compositionally biased region" description="Basic and acidic residues" evidence="1">
    <location>
        <begin position="901"/>
        <end position="913"/>
    </location>
</feature>
<feature type="compositionally biased region" description="Basic and acidic residues" evidence="1">
    <location>
        <begin position="679"/>
        <end position="694"/>
    </location>
</feature>
<feature type="compositionally biased region" description="Low complexity" evidence="1">
    <location>
        <begin position="489"/>
        <end position="498"/>
    </location>
</feature>
<protein>
    <submittedName>
        <fullName evidence="2">Uncharacterized protein</fullName>
    </submittedName>
</protein>
<name>A0A8S4N9A1_OWEFU</name>
<dbReference type="AlphaFoldDB" id="A0A8S4N9A1"/>
<reference evidence="2" key="1">
    <citation type="submission" date="2022-03" db="EMBL/GenBank/DDBJ databases">
        <authorList>
            <person name="Martin C."/>
        </authorList>
    </citation>
    <scope>NUCLEOTIDE SEQUENCE</scope>
</reference>
<dbReference type="Proteomes" id="UP000749559">
    <property type="component" value="Unassembled WGS sequence"/>
</dbReference>
<feature type="compositionally biased region" description="Polar residues" evidence="1">
    <location>
        <begin position="363"/>
        <end position="380"/>
    </location>
</feature>
<feature type="region of interest" description="Disordered" evidence="1">
    <location>
        <begin position="226"/>
        <end position="247"/>
    </location>
</feature>
<feature type="region of interest" description="Disordered" evidence="1">
    <location>
        <begin position="261"/>
        <end position="477"/>
    </location>
</feature>
<feature type="compositionally biased region" description="Basic and acidic residues" evidence="1">
    <location>
        <begin position="761"/>
        <end position="784"/>
    </location>
</feature>
<feature type="compositionally biased region" description="Basic and acidic residues" evidence="1">
    <location>
        <begin position="339"/>
        <end position="350"/>
    </location>
</feature>
<feature type="compositionally biased region" description="Polar residues" evidence="1">
    <location>
        <begin position="310"/>
        <end position="319"/>
    </location>
</feature>
<feature type="compositionally biased region" description="Basic and acidic residues" evidence="1">
    <location>
        <begin position="712"/>
        <end position="730"/>
    </location>
</feature>
<proteinExistence type="predicted"/>
<feature type="compositionally biased region" description="Basic residues" evidence="1">
    <location>
        <begin position="123"/>
        <end position="143"/>
    </location>
</feature>
<organism evidence="2 3">
    <name type="scientific">Owenia fusiformis</name>
    <name type="common">Polychaete worm</name>
    <dbReference type="NCBI Taxonomy" id="6347"/>
    <lineage>
        <taxon>Eukaryota</taxon>
        <taxon>Metazoa</taxon>
        <taxon>Spiralia</taxon>
        <taxon>Lophotrochozoa</taxon>
        <taxon>Annelida</taxon>
        <taxon>Polychaeta</taxon>
        <taxon>Sedentaria</taxon>
        <taxon>Canalipalpata</taxon>
        <taxon>Sabellida</taxon>
        <taxon>Oweniida</taxon>
        <taxon>Oweniidae</taxon>
        <taxon>Owenia</taxon>
    </lineage>
</organism>
<feature type="compositionally biased region" description="Basic and acidic residues" evidence="1">
    <location>
        <begin position="928"/>
        <end position="938"/>
    </location>
</feature>
<dbReference type="OrthoDB" id="6621371at2759"/>
<feature type="compositionally biased region" description="Polar residues" evidence="1">
    <location>
        <begin position="45"/>
        <end position="57"/>
    </location>
</feature>
<accession>A0A8S4N9A1</accession>
<sequence>MATSGDVTMVPTTSYEQDLSADTTVSSATIVISKDGDIQLKGSGENISQLSNPQSTPKKFPGKLRSQSMLTKTPPLHAQQFRKASSMKRNEAPPPASGSQEHWWTGFPGYTDVPKQEQDGREKKKKFHPLRAMKRLFSRKRTKSRDDESVSVISVKAKSTSALHAHMEEDPYPGRGGNAPNLNSQLSMSADSIFPLDPKAVDDLDAAHSMEALSSRDMKSELFQKIAARHNSDDDGLPGSPSNPPLTTVDVLYGGSLQGGVEKANRENSMESIQGEESIEDFFSRSFPASSSSGAISEDPVGEMDFNAVRRTNSLSTSAARHKMSVRPRKKHQPASTRRRPDVLPDKSKSQSDLPSVGEEEVSISTVTVTQEAPVTQVAPSKTKIALKPPKLGPKRTTSPEKSVQSTTTATITATTEVVSNATPEMVSKTTPVTVSKVTPEPVPSPKASSATTATKVTSEVTSTESAGENKVTKEEVKTTKVTMEEVKTTTAEVVVVTSEDNKENESVPPAGGVKRRDKETPKEQTSPGKPRPTSMFESHKMRQASSEKTNWDDLGKPKDVKSDDEQQSSQPEFAQMLNKIKRKSSWKQDGDMKVKDIEISSAKEPSSPTKGQSLRFTSPTPGTQNTSKPATTVQVEISDNKLEPKTEIKTATVEKVAQIKEKSVDITATTETITSDSDQFKRSAPKDTVERRVQSRSKTQPVGSVSVGGEAARKSFNEARKSFHEDEVKSMVNTPLLKSDPKTKETTKIESKSKQSTSKIESKSKETIKVDIKEVTIEAKPSKPELPSKPVSLKSESVKPTKLVDATKPAETPEVKPIEVVEVPSKDVPSWVAMAKKRAKEREEKDGSTSTATTKQQKQAENKDKQIEMQSKSVTITNSKDIQSPTTTQSNKTFGGSNTDKSKSTNEVKPSEFKAPSIRNMNLEIKSSTEDNKKEVLKSPTPSTDGENCSSELARRKSKVLDMVKNFQKLEVN</sequence>
<evidence type="ECO:0000256" key="1">
    <source>
        <dbReference type="SAM" id="MobiDB-lite"/>
    </source>
</evidence>
<feature type="compositionally biased region" description="Polar residues" evidence="1">
    <location>
        <begin position="941"/>
        <end position="952"/>
    </location>
</feature>
<evidence type="ECO:0000313" key="3">
    <source>
        <dbReference type="Proteomes" id="UP000749559"/>
    </source>
</evidence>
<keyword evidence="3" id="KW-1185">Reference proteome</keyword>
<feature type="compositionally biased region" description="Polar residues" evidence="1">
    <location>
        <begin position="396"/>
        <end position="406"/>
    </location>
</feature>
<feature type="compositionally biased region" description="Basic and acidic residues" evidence="1">
    <location>
        <begin position="587"/>
        <end position="599"/>
    </location>
</feature>
<feature type="compositionally biased region" description="Basic residues" evidence="1">
    <location>
        <begin position="320"/>
        <end position="333"/>
    </location>
</feature>
<feature type="compositionally biased region" description="Low complexity" evidence="1">
    <location>
        <begin position="427"/>
        <end position="467"/>
    </location>
</feature>
<feature type="compositionally biased region" description="Basic and acidic residues" evidence="1">
    <location>
        <begin position="740"/>
        <end position="754"/>
    </location>
</feature>
<feature type="compositionally biased region" description="Low complexity" evidence="1">
    <location>
        <begin position="407"/>
        <end position="416"/>
    </location>
</feature>
<feature type="compositionally biased region" description="Basic and acidic residues" evidence="1">
    <location>
        <begin position="550"/>
        <end position="565"/>
    </location>
</feature>
<feature type="compositionally biased region" description="Low complexity" evidence="1">
    <location>
        <begin position="284"/>
        <end position="293"/>
    </location>
</feature>
<dbReference type="EMBL" id="CAIIXF020000002">
    <property type="protein sequence ID" value="CAH1777639.1"/>
    <property type="molecule type" value="Genomic_DNA"/>
</dbReference>
<feature type="region of interest" description="Disordered" evidence="1">
    <location>
        <begin position="670"/>
        <end position="955"/>
    </location>
</feature>
<feature type="region of interest" description="Disordered" evidence="1">
    <location>
        <begin position="489"/>
        <end position="632"/>
    </location>
</feature>
<evidence type="ECO:0000313" key="2">
    <source>
        <dbReference type="EMBL" id="CAH1777639.1"/>
    </source>
</evidence>